<accession>A0A1Y3AXL2</accession>
<comment type="caution">
    <text evidence="9">The sequence shown here is derived from an EMBL/GenBank/DDBJ whole genome shotgun (WGS) entry which is preliminary data.</text>
</comment>
<dbReference type="GO" id="GO:0007062">
    <property type="term" value="P:sister chromatid cohesion"/>
    <property type="evidence" value="ECO:0007669"/>
    <property type="project" value="TreeGrafter"/>
</dbReference>
<evidence type="ECO:0000256" key="1">
    <source>
        <dbReference type="ARBA" id="ARBA00004123"/>
    </source>
</evidence>
<dbReference type="EMBL" id="MUJZ01052453">
    <property type="protein sequence ID" value="OTF73250.1"/>
    <property type="molecule type" value="Genomic_DNA"/>
</dbReference>
<evidence type="ECO:0000256" key="7">
    <source>
        <dbReference type="SAM" id="MobiDB-lite"/>
    </source>
</evidence>
<dbReference type="GO" id="GO:0051301">
    <property type="term" value="P:cell division"/>
    <property type="evidence" value="ECO:0007669"/>
    <property type="project" value="UniProtKB-KW"/>
</dbReference>
<dbReference type="InterPro" id="IPR027417">
    <property type="entry name" value="P-loop_NTPase"/>
</dbReference>
<sequence length="338" mass="38585">EKNSITSRLAYEKSKDTHENVKRWERVVEEEENNLEMARETEKREMQAIEEEMKKVEQLKNDKISKKTECDSVEDEITEIKRGLSSVQRELSSSQKSLMTIECKLESRKSDRHSKEGEFQQEINQKLDILQKIQAPNLRAIDRLEDVKDRLKETDNEVNNLRIASKKAKLAFEEVKRARLKDFTMCFESVAQRVDSIYKSLTNNASAQAFLVPENPEEPYLEGINYNCVAPGKRFQPMSNLSGGEKTVAALALLFAIHSYKPAPFFILDEVDAALDNTNISKVARFIREKTDSSFQCIVISLKEEFYGHASSLVGVAPAPGDCTISQIYTIDLTQYPD</sequence>
<name>A0A1Y3AXL2_EURMA</name>
<feature type="non-terminal residue" evidence="9">
    <location>
        <position position="1"/>
    </location>
</feature>
<evidence type="ECO:0000313" key="9">
    <source>
        <dbReference type="EMBL" id="OTF73250.1"/>
    </source>
</evidence>
<evidence type="ECO:0000259" key="8">
    <source>
        <dbReference type="Pfam" id="PF02463"/>
    </source>
</evidence>
<dbReference type="Gene3D" id="3.40.50.300">
    <property type="entry name" value="P-loop containing nucleotide triphosphate hydrolases"/>
    <property type="match status" value="1"/>
</dbReference>
<feature type="domain" description="RecF/RecN/SMC N-terminal" evidence="8">
    <location>
        <begin position="67"/>
        <end position="318"/>
    </location>
</feature>
<dbReference type="PANTHER" id="PTHR18937:SF12">
    <property type="entry name" value="STRUCTURAL MAINTENANCE OF CHROMOSOMES PROTEIN"/>
    <property type="match status" value="1"/>
</dbReference>
<gene>
    <name evidence="9" type="ORF">BLA29_005938</name>
</gene>
<evidence type="ECO:0000256" key="2">
    <source>
        <dbReference type="ARBA" id="ARBA00022618"/>
    </source>
</evidence>
<dbReference type="Proteomes" id="UP000194236">
    <property type="component" value="Unassembled WGS sequence"/>
</dbReference>
<evidence type="ECO:0000256" key="6">
    <source>
        <dbReference type="SAM" id="Coils"/>
    </source>
</evidence>
<dbReference type="PANTHER" id="PTHR18937">
    <property type="entry name" value="STRUCTURAL MAINTENANCE OF CHROMOSOMES SMC FAMILY MEMBER"/>
    <property type="match status" value="1"/>
</dbReference>
<keyword evidence="3" id="KW-0498">Mitosis</keyword>
<evidence type="ECO:0000256" key="4">
    <source>
        <dbReference type="ARBA" id="ARBA00023242"/>
    </source>
</evidence>
<feature type="compositionally biased region" description="Basic and acidic residues" evidence="7">
    <location>
        <begin position="10"/>
        <end position="20"/>
    </location>
</feature>
<reference evidence="9 10" key="1">
    <citation type="submission" date="2017-03" db="EMBL/GenBank/DDBJ databases">
        <title>Genome Survey of Euroglyphus maynei.</title>
        <authorList>
            <person name="Arlian L.G."/>
            <person name="Morgan M.S."/>
            <person name="Rider S.D."/>
        </authorList>
    </citation>
    <scope>NUCLEOTIDE SEQUENCE [LARGE SCALE GENOMIC DNA]</scope>
    <source>
        <strain evidence="9">Arlian Lab</strain>
        <tissue evidence="9">Whole body</tissue>
    </source>
</reference>
<keyword evidence="6" id="KW-0175">Coiled coil</keyword>
<keyword evidence="2" id="KW-0132">Cell division</keyword>
<proteinExistence type="predicted"/>
<dbReference type="GO" id="GO:0005634">
    <property type="term" value="C:nucleus"/>
    <property type="evidence" value="ECO:0007669"/>
    <property type="project" value="UniProtKB-SubCell"/>
</dbReference>
<feature type="coiled-coil region" evidence="6">
    <location>
        <begin position="137"/>
        <end position="171"/>
    </location>
</feature>
<evidence type="ECO:0000313" key="10">
    <source>
        <dbReference type="Proteomes" id="UP000194236"/>
    </source>
</evidence>
<dbReference type="SUPFAM" id="SSF52540">
    <property type="entry name" value="P-loop containing nucleoside triphosphate hydrolases"/>
    <property type="match status" value="1"/>
</dbReference>
<dbReference type="GO" id="GO:0003677">
    <property type="term" value="F:DNA binding"/>
    <property type="evidence" value="ECO:0007669"/>
    <property type="project" value="TreeGrafter"/>
</dbReference>
<organism evidence="9 10">
    <name type="scientific">Euroglyphus maynei</name>
    <name type="common">Mayne's house dust mite</name>
    <dbReference type="NCBI Taxonomy" id="6958"/>
    <lineage>
        <taxon>Eukaryota</taxon>
        <taxon>Metazoa</taxon>
        <taxon>Ecdysozoa</taxon>
        <taxon>Arthropoda</taxon>
        <taxon>Chelicerata</taxon>
        <taxon>Arachnida</taxon>
        <taxon>Acari</taxon>
        <taxon>Acariformes</taxon>
        <taxon>Sarcoptiformes</taxon>
        <taxon>Astigmata</taxon>
        <taxon>Psoroptidia</taxon>
        <taxon>Analgoidea</taxon>
        <taxon>Pyroglyphidae</taxon>
        <taxon>Pyroglyphinae</taxon>
        <taxon>Euroglyphus</taxon>
    </lineage>
</organism>
<evidence type="ECO:0000256" key="5">
    <source>
        <dbReference type="ARBA" id="ARBA00023306"/>
    </source>
</evidence>
<feature type="region of interest" description="Disordered" evidence="7">
    <location>
        <begin position="1"/>
        <end position="20"/>
    </location>
</feature>
<dbReference type="OrthoDB" id="413649at2759"/>
<dbReference type="InterPro" id="IPR003395">
    <property type="entry name" value="RecF/RecN/SMC_N"/>
</dbReference>
<dbReference type="Pfam" id="PF02463">
    <property type="entry name" value="SMC_N"/>
    <property type="match status" value="1"/>
</dbReference>
<dbReference type="GO" id="GO:0008278">
    <property type="term" value="C:cohesin complex"/>
    <property type="evidence" value="ECO:0007669"/>
    <property type="project" value="TreeGrafter"/>
</dbReference>
<dbReference type="AlphaFoldDB" id="A0A1Y3AXL2"/>
<protein>
    <recommendedName>
        <fullName evidence="8">RecF/RecN/SMC N-terminal domain-containing protein</fullName>
    </recommendedName>
</protein>
<keyword evidence="5" id="KW-0131">Cell cycle</keyword>
<comment type="subcellular location">
    <subcellularLocation>
        <location evidence="1">Nucleus</location>
    </subcellularLocation>
</comment>
<keyword evidence="4" id="KW-0539">Nucleus</keyword>
<evidence type="ECO:0000256" key="3">
    <source>
        <dbReference type="ARBA" id="ARBA00022776"/>
    </source>
</evidence>
<keyword evidence="10" id="KW-1185">Reference proteome</keyword>